<dbReference type="Gene3D" id="3.30.2310.20">
    <property type="entry name" value="RelE-like"/>
    <property type="match status" value="1"/>
</dbReference>
<dbReference type="RefSeq" id="WP_128685333.1">
    <property type="nucleotide sequence ID" value="NZ_CP029684.2"/>
</dbReference>
<organism evidence="1 2">
    <name type="scientific">Oenococcus sicerae</name>
    <dbReference type="NCBI Taxonomy" id="2203724"/>
    <lineage>
        <taxon>Bacteria</taxon>
        <taxon>Bacillati</taxon>
        <taxon>Bacillota</taxon>
        <taxon>Bacilli</taxon>
        <taxon>Lactobacillales</taxon>
        <taxon>Lactobacillaceae</taxon>
        <taxon>Oenococcus</taxon>
    </lineage>
</organism>
<accession>A0ABX5QKP4</accession>
<sequence length="121" mass="14247">MSKVTPTSQFKHQYKIVKKNPRWRSIFNGKLPFGTEERPPWDYIIDCFLTDKTIPEYFYVHSLNLPNKVTQQLKKRLPGQDVRFKILELHFDGHNGDHLLVYAQIADQVYLVSIGTHSDLF</sequence>
<name>A0ABX5QKP4_9LACO</name>
<dbReference type="Proteomes" id="UP000286907">
    <property type="component" value="Chromosome"/>
</dbReference>
<reference evidence="1 2" key="1">
    <citation type="journal article" date="2019" name="Syst. Appl. Microbiol.">
        <title>Oenococcus sicerae sp. nov., isolated from French cider.</title>
        <authorList>
            <person name="Cousin F.J."/>
            <person name="Le Guellec R."/>
            <person name="Chagnot C."/>
            <person name="Goux D."/>
            <person name="Dalmasso M."/>
            <person name="Laplace J.M."/>
            <person name="Cretenet M."/>
        </authorList>
    </citation>
    <scope>NUCLEOTIDE SEQUENCE [LARGE SCALE GENOMIC DNA]</scope>
    <source>
        <strain evidence="1 2">UCMA 15228</strain>
    </source>
</reference>
<keyword evidence="2" id="KW-1185">Reference proteome</keyword>
<proteinExistence type="predicted"/>
<dbReference type="InterPro" id="IPR035093">
    <property type="entry name" value="RelE/ParE_toxin_dom_sf"/>
</dbReference>
<dbReference type="EMBL" id="CP029684">
    <property type="protein sequence ID" value="QAS69325.1"/>
    <property type="molecule type" value="Genomic_DNA"/>
</dbReference>
<evidence type="ECO:0000313" key="2">
    <source>
        <dbReference type="Proteomes" id="UP000286907"/>
    </source>
</evidence>
<gene>
    <name evidence="1" type="ORF">DLJ48_01695</name>
</gene>
<evidence type="ECO:0000313" key="1">
    <source>
        <dbReference type="EMBL" id="QAS69325.1"/>
    </source>
</evidence>
<protein>
    <submittedName>
        <fullName evidence="1">Replication associated protein</fullName>
    </submittedName>
</protein>